<dbReference type="GO" id="GO:0005886">
    <property type="term" value="C:plasma membrane"/>
    <property type="evidence" value="ECO:0007669"/>
    <property type="project" value="UniProtKB-SubCell"/>
</dbReference>
<keyword evidence="8" id="KW-0653">Protein transport</keyword>
<dbReference type="AlphaFoldDB" id="A0A069P7L7"/>
<keyword evidence="13" id="KW-0282">Flagellum</keyword>
<evidence type="ECO:0000256" key="10">
    <source>
        <dbReference type="ARBA" id="ARBA00023225"/>
    </source>
</evidence>
<reference evidence="15" key="3">
    <citation type="journal article" date="2019" name="Int. J. Syst. Evol. Microbiol.">
        <title>The Global Catalogue of Microorganisms (GCM) 10K type strain sequencing project: providing services to taxonomists for standard genome sequencing and annotation.</title>
        <authorList>
            <consortium name="The Broad Institute Genomics Platform"/>
            <consortium name="The Broad Institute Genome Sequencing Center for Infectious Disease"/>
            <person name="Wu L."/>
            <person name="Ma J."/>
        </authorList>
    </citation>
    <scope>NUCLEOTIDE SEQUENCE [LARGE SCALE GENOMIC DNA]</scope>
    <source>
        <strain evidence="15">CGMCC 1.11013</strain>
    </source>
</reference>
<reference evidence="12" key="4">
    <citation type="submission" date="2024-05" db="EMBL/GenBank/DDBJ databases">
        <authorList>
            <person name="Sun Q."/>
            <person name="Zhou Y."/>
        </authorList>
    </citation>
    <scope>NUCLEOTIDE SEQUENCE</scope>
    <source>
        <strain evidence="12">CGMCC 1.11013</strain>
    </source>
</reference>
<evidence type="ECO:0000256" key="2">
    <source>
        <dbReference type="ARBA" id="ARBA00010004"/>
    </source>
</evidence>
<keyword evidence="6" id="KW-0145">Chemotaxis</keyword>
<feature type="coiled-coil region" evidence="11">
    <location>
        <begin position="11"/>
        <end position="45"/>
    </location>
</feature>
<organism evidence="13 14">
    <name type="scientific">Caballeronia grimmiae</name>
    <dbReference type="NCBI Taxonomy" id="1071679"/>
    <lineage>
        <taxon>Bacteria</taxon>
        <taxon>Pseudomonadati</taxon>
        <taxon>Pseudomonadota</taxon>
        <taxon>Betaproteobacteria</taxon>
        <taxon>Burkholderiales</taxon>
        <taxon>Burkholderiaceae</taxon>
        <taxon>Caballeronia</taxon>
    </lineage>
</organism>
<evidence type="ECO:0000256" key="7">
    <source>
        <dbReference type="ARBA" id="ARBA00022795"/>
    </source>
</evidence>
<dbReference type="Proteomes" id="UP000597138">
    <property type="component" value="Unassembled WGS sequence"/>
</dbReference>
<dbReference type="GO" id="GO:0044781">
    <property type="term" value="P:bacterial-type flagellum organization"/>
    <property type="evidence" value="ECO:0007669"/>
    <property type="project" value="UniProtKB-KW"/>
</dbReference>
<dbReference type="InterPro" id="IPR052570">
    <property type="entry name" value="FliJ"/>
</dbReference>
<dbReference type="PIRSF" id="PIRSF019404">
    <property type="entry name" value="FliJ"/>
    <property type="match status" value="1"/>
</dbReference>
<accession>A0A069P7L7</accession>
<dbReference type="RefSeq" id="WP_035962237.1">
    <property type="nucleotide sequence ID" value="NZ_BMEG01000009.1"/>
</dbReference>
<evidence type="ECO:0000256" key="1">
    <source>
        <dbReference type="ARBA" id="ARBA00004413"/>
    </source>
</evidence>
<dbReference type="Pfam" id="PF02050">
    <property type="entry name" value="FliJ"/>
    <property type="match status" value="1"/>
</dbReference>
<dbReference type="PANTHER" id="PTHR38786">
    <property type="entry name" value="FLAGELLAR FLIJ PROTEIN"/>
    <property type="match status" value="1"/>
</dbReference>
<evidence type="ECO:0000256" key="4">
    <source>
        <dbReference type="ARBA" id="ARBA00022448"/>
    </source>
</evidence>
<dbReference type="Proteomes" id="UP000027439">
    <property type="component" value="Unassembled WGS sequence"/>
</dbReference>
<evidence type="ECO:0000313" key="15">
    <source>
        <dbReference type="Proteomes" id="UP000597138"/>
    </source>
</evidence>
<comment type="similarity">
    <text evidence="2">Belongs to the FliJ family.</text>
</comment>
<dbReference type="STRING" id="1071679.BG57_25195"/>
<keyword evidence="4" id="KW-0813">Transport</keyword>
<dbReference type="GO" id="GO:0009288">
    <property type="term" value="C:bacterial-type flagellum"/>
    <property type="evidence" value="ECO:0007669"/>
    <property type="project" value="InterPro"/>
</dbReference>
<dbReference type="PANTHER" id="PTHR38786:SF1">
    <property type="entry name" value="FLAGELLAR FLIJ PROTEIN"/>
    <property type="match status" value="1"/>
</dbReference>
<evidence type="ECO:0000313" key="14">
    <source>
        <dbReference type="Proteomes" id="UP000027439"/>
    </source>
</evidence>
<dbReference type="NCBIfam" id="TIGR02473">
    <property type="entry name" value="flagell_FliJ"/>
    <property type="match status" value="1"/>
</dbReference>
<dbReference type="OrthoDB" id="6465096at2"/>
<evidence type="ECO:0000256" key="8">
    <source>
        <dbReference type="ARBA" id="ARBA00022927"/>
    </source>
</evidence>
<dbReference type="PRINTS" id="PR01004">
    <property type="entry name" value="FLGFLIJ"/>
</dbReference>
<keyword evidence="7" id="KW-1005">Bacterial flagellum biogenesis</keyword>
<dbReference type="InterPro" id="IPR053716">
    <property type="entry name" value="Flag_assembly_chemotaxis_eff"/>
</dbReference>
<evidence type="ECO:0000256" key="11">
    <source>
        <dbReference type="SAM" id="Coils"/>
    </source>
</evidence>
<keyword evidence="13" id="KW-0969">Cilium</keyword>
<evidence type="ECO:0000313" key="13">
    <source>
        <dbReference type="EMBL" id="KDR35889.1"/>
    </source>
</evidence>
<protein>
    <recommendedName>
        <fullName evidence="3">Flagellar FliJ protein</fullName>
    </recommendedName>
</protein>
<evidence type="ECO:0000256" key="3">
    <source>
        <dbReference type="ARBA" id="ARBA00020392"/>
    </source>
</evidence>
<dbReference type="Gene3D" id="1.10.287.1700">
    <property type="match status" value="1"/>
</dbReference>
<keyword evidence="15" id="KW-1185">Reference proteome</keyword>
<keyword evidence="5" id="KW-1003">Cell membrane</keyword>
<comment type="subcellular location">
    <subcellularLocation>
        <location evidence="1">Cell membrane</location>
        <topology evidence="1">Peripheral membrane protein</topology>
        <orientation evidence="1">Cytoplasmic side</orientation>
    </subcellularLocation>
</comment>
<dbReference type="GO" id="GO:0071973">
    <property type="term" value="P:bacterial-type flagellum-dependent cell motility"/>
    <property type="evidence" value="ECO:0007669"/>
    <property type="project" value="InterPro"/>
</dbReference>
<dbReference type="GO" id="GO:0003774">
    <property type="term" value="F:cytoskeletal motor activity"/>
    <property type="evidence" value="ECO:0007669"/>
    <property type="project" value="InterPro"/>
</dbReference>
<reference evidence="12" key="1">
    <citation type="journal article" date="2014" name="Int. J. Syst. Evol. Microbiol.">
        <title>Complete genome of a new Firmicutes species belonging to the dominant human colonic microbiota ('Ruminococcus bicirculans') reveals two chromosomes and a selective capacity to utilize plant glucans.</title>
        <authorList>
            <consortium name="NISC Comparative Sequencing Program"/>
            <person name="Wegmann U."/>
            <person name="Louis P."/>
            <person name="Goesmann A."/>
            <person name="Henrissat B."/>
            <person name="Duncan S.H."/>
            <person name="Flint H.J."/>
        </authorList>
    </citation>
    <scope>NUCLEOTIDE SEQUENCE</scope>
    <source>
        <strain evidence="12">CGMCC 1.11013</strain>
    </source>
</reference>
<reference evidence="13 14" key="2">
    <citation type="submission" date="2014-03" db="EMBL/GenBank/DDBJ databases">
        <title>Draft Genome Sequences of Four Burkholderia Strains.</title>
        <authorList>
            <person name="Liu X.Y."/>
            <person name="Li C.X."/>
            <person name="Xu J.H."/>
        </authorList>
    </citation>
    <scope>NUCLEOTIDE SEQUENCE [LARGE SCALE GENOMIC DNA]</scope>
    <source>
        <strain evidence="13 14">R27</strain>
    </source>
</reference>
<proteinExistence type="inferred from homology"/>
<dbReference type="eggNOG" id="COG2882">
    <property type="taxonomic scope" value="Bacteria"/>
</dbReference>
<dbReference type="EMBL" id="BMEG01000009">
    <property type="protein sequence ID" value="GGD87199.1"/>
    <property type="molecule type" value="Genomic_DNA"/>
</dbReference>
<keyword evidence="11" id="KW-0175">Coiled coil</keyword>
<evidence type="ECO:0000256" key="9">
    <source>
        <dbReference type="ARBA" id="ARBA00023136"/>
    </source>
</evidence>
<evidence type="ECO:0000256" key="6">
    <source>
        <dbReference type="ARBA" id="ARBA00022500"/>
    </source>
</evidence>
<keyword evidence="9" id="KW-0472">Membrane</keyword>
<name>A0A069P7L7_9BURK</name>
<evidence type="ECO:0000256" key="5">
    <source>
        <dbReference type="ARBA" id="ARBA00022475"/>
    </source>
</evidence>
<sequence>MSKNLPITTLIELAQEELDTATKKLGKLQQEKTEAEAQLQSLVTYRDEYHAKFTASAQQGTTAQTLRNFQAFVDTLDAAIAQQRAAIVMADHRIEAMKPEWRLKKQKVGSYEVLAARGEAVLAKQAARVEQREADEHAAKVLRMRAARA</sequence>
<dbReference type="EMBL" id="JFHE01000005">
    <property type="protein sequence ID" value="KDR35889.1"/>
    <property type="molecule type" value="Genomic_DNA"/>
</dbReference>
<dbReference type="GO" id="GO:0015031">
    <property type="term" value="P:protein transport"/>
    <property type="evidence" value="ECO:0007669"/>
    <property type="project" value="UniProtKB-KW"/>
</dbReference>
<gene>
    <name evidence="12" type="primary">fliJ</name>
    <name evidence="13" type="ORF">BG57_25195</name>
    <name evidence="12" type="ORF">GCM10010985_47230</name>
</gene>
<keyword evidence="10" id="KW-1006">Bacterial flagellum protein export</keyword>
<keyword evidence="13" id="KW-0966">Cell projection</keyword>
<dbReference type="GO" id="GO:0006935">
    <property type="term" value="P:chemotaxis"/>
    <property type="evidence" value="ECO:0007669"/>
    <property type="project" value="UniProtKB-KW"/>
</dbReference>
<comment type="caution">
    <text evidence="13">The sequence shown here is derived from an EMBL/GenBank/DDBJ whole genome shotgun (WGS) entry which is preliminary data.</text>
</comment>
<dbReference type="InterPro" id="IPR012823">
    <property type="entry name" value="Flagell_FliJ"/>
</dbReference>
<evidence type="ECO:0000313" key="12">
    <source>
        <dbReference type="EMBL" id="GGD87199.1"/>
    </source>
</evidence>
<dbReference type="InterPro" id="IPR018006">
    <property type="entry name" value="Flag_FliJ_proteobac"/>
</dbReference>